<dbReference type="AlphaFoldDB" id="A0A9Q3FBN7"/>
<reference evidence="1" key="1">
    <citation type="submission" date="2021-03" db="EMBL/GenBank/DDBJ databases">
        <title>Draft genome sequence of rust myrtle Austropuccinia psidii MF-1, a brazilian biotype.</title>
        <authorList>
            <person name="Quecine M.C."/>
            <person name="Pachon D.M.R."/>
            <person name="Bonatelli M.L."/>
            <person name="Correr F.H."/>
            <person name="Franceschini L.M."/>
            <person name="Leite T.F."/>
            <person name="Margarido G.R.A."/>
            <person name="Almeida C.A."/>
            <person name="Ferrarezi J.A."/>
            <person name="Labate C.A."/>
        </authorList>
    </citation>
    <scope>NUCLEOTIDE SEQUENCE</scope>
    <source>
        <strain evidence="1">MF-1</strain>
    </source>
</reference>
<protein>
    <submittedName>
        <fullName evidence="1">Uncharacterized protein</fullName>
    </submittedName>
</protein>
<dbReference type="Proteomes" id="UP000765509">
    <property type="component" value="Unassembled WGS sequence"/>
</dbReference>
<organism evidence="1 2">
    <name type="scientific">Austropuccinia psidii MF-1</name>
    <dbReference type="NCBI Taxonomy" id="1389203"/>
    <lineage>
        <taxon>Eukaryota</taxon>
        <taxon>Fungi</taxon>
        <taxon>Dikarya</taxon>
        <taxon>Basidiomycota</taxon>
        <taxon>Pucciniomycotina</taxon>
        <taxon>Pucciniomycetes</taxon>
        <taxon>Pucciniales</taxon>
        <taxon>Sphaerophragmiaceae</taxon>
        <taxon>Austropuccinia</taxon>
    </lineage>
</organism>
<comment type="caution">
    <text evidence="1">The sequence shown here is derived from an EMBL/GenBank/DDBJ whole genome shotgun (WGS) entry which is preliminary data.</text>
</comment>
<evidence type="ECO:0000313" key="2">
    <source>
        <dbReference type="Proteomes" id="UP000765509"/>
    </source>
</evidence>
<keyword evidence="2" id="KW-1185">Reference proteome</keyword>
<name>A0A9Q3FBN7_9BASI</name>
<proteinExistence type="predicted"/>
<accession>A0A9Q3FBN7</accession>
<dbReference type="EMBL" id="AVOT02039023">
    <property type="protein sequence ID" value="MBW0534006.1"/>
    <property type="molecule type" value="Genomic_DNA"/>
</dbReference>
<evidence type="ECO:0000313" key="1">
    <source>
        <dbReference type="EMBL" id="MBW0534006.1"/>
    </source>
</evidence>
<gene>
    <name evidence="1" type="ORF">O181_073721</name>
</gene>
<dbReference type="OrthoDB" id="2513953at2759"/>
<sequence>MDKPYIPRDNISTQLLDGKSYPLWNIMMEVELPAKGLCKTCDSVLAPNADATTINNWNQINGEAVHLILSRIHPTLLVSLVDNLTSKNAKALLNNINNKFTSHTVVNRGRTRLHWECLRFNGNFEEFIN</sequence>